<feature type="compositionally biased region" description="Basic and acidic residues" evidence="1">
    <location>
        <begin position="207"/>
        <end position="216"/>
    </location>
</feature>
<dbReference type="AlphaFoldDB" id="A0AAN7SD54"/>
<evidence type="ECO:0000313" key="3">
    <source>
        <dbReference type="Proteomes" id="UP001333110"/>
    </source>
</evidence>
<evidence type="ECO:0000313" key="2">
    <source>
        <dbReference type="EMBL" id="KAK4824688.1"/>
    </source>
</evidence>
<feature type="compositionally biased region" description="Polar residues" evidence="1">
    <location>
        <begin position="190"/>
        <end position="200"/>
    </location>
</feature>
<comment type="caution">
    <text evidence="2">The sequence shown here is derived from an EMBL/GenBank/DDBJ whole genome shotgun (WGS) entry which is preliminary data.</text>
</comment>
<feature type="region of interest" description="Disordered" evidence="1">
    <location>
        <begin position="145"/>
        <end position="216"/>
    </location>
</feature>
<sequence>MRVVKHWNRLPREVVDAPSLETFKLRLDGALSNLIELKMSLLIAAGRVKTTLLTPPHTNSTTENKYVNVSNQFMLSEITRAWILSGSLHRLRWQSKWPPRQRQRKTVNTAHGVPGRGQLEEVTGWAAIFHSSLTTREEAPEIPAAEGGLYGPRSMPGKEAAAGWGGRRRRCRGGGGKESRGYGLLRGEQEQSGSLTSSFTGGAGSRHLRDDKERAEVCEESRRSGGKLMLIMAEQPRFGFPALNRLSNAVMCSLGDVQNPSENRDGMVSSKKAVAPSTAKVLPLALILWKAMQRKQLPLSLPAQTQPLWGLEKQDLRQRRGSAPCRRARGPQLPTVDFPSPLRQRTVGQ</sequence>
<dbReference type="Proteomes" id="UP001333110">
    <property type="component" value="Unassembled WGS sequence"/>
</dbReference>
<gene>
    <name evidence="2" type="ORF">QYF61_017412</name>
</gene>
<accession>A0AAN7SD54</accession>
<protein>
    <submittedName>
        <fullName evidence="2">Uncharacterized protein</fullName>
    </submittedName>
</protein>
<keyword evidence="3" id="KW-1185">Reference proteome</keyword>
<dbReference type="EMBL" id="JAUNZN010000003">
    <property type="protein sequence ID" value="KAK4824688.1"/>
    <property type="molecule type" value="Genomic_DNA"/>
</dbReference>
<name>A0AAN7SD54_MYCAM</name>
<evidence type="ECO:0000256" key="1">
    <source>
        <dbReference type="SAM" id="MobiDB-lite"/>
    </source>
</evidence>
<organism evidence="2 3">
    <name type="scientific">Mycteria americana</name>
    <name type="common">Wood stork</name>
    <dbReference type="NCBI Taxonomy" id="33587"/>
    <lineage>
        <taxon>Eukaryota</taxon>
        <taxon>Metazoa</taxon>
        <taxon>Chordata</taxon>
        <taxon>Craniata</taxon>
        <taxon>Vertebrata</taxon>
        <taxon>Euteleostomi</taxon>
        <taxon>Archelosauria</taxon>
        <taxon>Archosauria</taxon>
        <taxon>Dinosauria</taxon>
        <taxon>Saurischia</taxon>
        <taxon>Theropoda</taxon>
        <taxon>Coelurosauria</taxon>
        <taxon>Aves</taxon>
        <taxon>Neognathae</taxon>
        <taxon>Neoaves</taxon>
        <taxon>Aequornithes</taxon>
        <taxon>Ciconiiformes</taxon>
        <taxon>Ciconiidae</taxon>
        <taxon>Mycteria</taxon>
    </lineage>
</organism>
<feature type="region of interest" description="Disordered" evidence="1">
    <location>
        <begin position="315"/>
        <end position="349"/>
    </location>
</feature>
<reference evidence="2 3" key="1">
    <citation type="journal article" date="2023" name="J. Hered.">
        <title>Chromosome-level genome of the wood stork (Mycteria americana) provides insight into avian chromosome evolution.</title>
        <authorList>
            <person name="Flamio R. Jr."/>
            <person name="Ramstad K.M."/>
        </authorList>
    </citation>
    <scope>NUCLEOTIDE SEQUENCE [LARGE SCALE GENOMIC DNA]</scope>
    <source>
        <strain evidence="2">JAX WOST 10</strain>
    </source>
</reference>
<proteinExistence type="predicted"/>